<evidence type="ECO:0008006" key="3">
    <source>
        <dbReference type="Google" id="ProtNLM"/>
    </source>
</evidence>
<organism evidence="1 2">
    <name type="scientific">Staphylococcus felis</name>
    <dbReference type="NCBI Taxonomy" id="46127"/>
    <lineage>
        <taxon>Bacteria</taxon>
        <taxon>Bacillati</taxon>
        <taxon>Bacillota</taxon>
        <taxon>Bacilli</taxon>
        <taxon>Bacillales</taxon>
        <taxon>Staphylococcaceae</taxon>
        <taxon>Staphylococcus</taxon>
    </lineage>
</organism>
<reference evidence="1 2" key="1">
    <citation type="journal article" date="2018" name="Vet. Microbiol.">
        <title>Characterisation of Staphylococcus felis isolated from cats using whole genome sequencing.</title>
        <authorList>
            <person name="Worthing K."/>
            <person name="Pang S."/>
            <person name="Trott D.J."/>
            <person name="Abraham S."/>
            <person name="Coombs G.W."/>
            <person name="Jordan D."/>
            <person name="McIntyre L."/>
            <person name="Davies M.R."/>
            <person name="Norris J."/>
        </authorList>
    </citation>
    <scope>NUCLEOTIDE SEQUENCE [LARGE SCALE GENOMIC DNA]</scope>
    <source>
        <strain evidence="1 2">F25</strain>
    </source>
</reference>
<dbReference type="AlphaFoldDB" id="A0AAX1RWG5"/>
<dbReference type="Proteomes" id="UP000256337">
    <property type="component" value="Unassembled WGS sequence"/>
</dbReference>
<sequence>MYTVKYSILSYYPDIYLKSNMAVGTAFQIESDYYLENMMYVIDKKSKLVSFDDEIEDLEIINFFLEGVENEFLTYNGSIENYTKKFVNNFKFEQVETKIFSTISEAKEFVEKTYKYILHLGLEKKRRLKDNDRRHYVQSYLKSKYDKIYLRKVVNGSNILDKMTSDFLGVKDGKQYLYKFINNSKASIHNARSYILYASENDVNLILILEDDMAEVKEFLSYLSKKYDANISLIYENELLLS</sequence>
<proteinExistence type="predicted"/>
<dbReference type="EMBL" id="QKYD01000080">
    <property type="protein sequence ID" value="REI22694.1"/>
    <property type="molecule type" value="Genomic_DNA"/>
</dbReference>
<protein>
    <recommendedName>
        <fullName evidence="3">DUF1828 domain-containing protein</fullName>
    </recommendedName>
</protein>
<gene>
    <name evidence="1" type="ORF">DOS76_05140</name>
</gene>
<name>A0AAX1RWG5_9STAP</name>
<accession>A0AAX1RWG5</accession>
<comment type="caution">
    <text evidence="1">The sequence shown here is derived from an EMBL/GenBank/DDBJ whole genome shotgun (WGS) entry which is preliminary data.</text>
</comment>
<evidence type="ECO:0000313" key="1">
    <source>
        <dbReference type="EMBL" id="REI22694.1"/>
    </source>
</evidence>
<evidence type="ECO:0000313" key="2">
    <source>
        <dbReference type="Proteomes" id="UP000256337"/>
    </source>
</evidence>
<dbReference type="RefSeq" id="WP_115871753.1">
    <property type="nucleotide sequence ID" value="NZ_QKXL01000121.1"/>
</dbReference>